<keyword evidence="5" id="KW-1185">Reference proteome</keyword>
<evidence type="ECO:0000259" key="3">
    <source>
        <dbReference type="PROSITE" id="PS50011"/>
    </source>
</evidence>
<organism evidence="4 5">
    <name type="scientific">Tritrichomonas musculus</name>
    <dbReference type="NCBI Taxonomy" id="1915356"/>
    <lineage>
        <taxon>Eukaryota</taxon>
        <taxon>Metamonada</taxon>
        <taxon>Parabasalia</taxon>
        <taxon>Tritrichomonadida</taxon>
        <taxon>Tritrichomonadidae</taxon>
        <taxon>Tritrichomonas</taxon>
    </lineage>
</organism>
<dbReference type="Gene3D" id="1.10.510.10">
    <property type="entry name" value="Transferase(Phosphotransferase) domain 1"/>
    <property type="match status" value="1"/>
</dbReference>
<reference evidence="4 5" key="1">
    <citation type="submission" date="2024-04" db="EMBL/GenBank/DDBJ databases">
        <title>Tritrichomonas musculus Genome.</title>
        <authorList>
            <person name="Alves-Ferreira E."/>
            <person name="Grigg M."/>
            <person name="Lorenzi H."/>
            <person name="Galac M."/>
        </authorList>
    </citation>
    <scope>NUCLEOTIDE SEQUENCE [LARGE SCALE GENOMIC DNA]</scope>
    <source>
        <strain evidence="4 5">EAF2021</strain>
    </source>
</reference>
<dbReference type="InterPro" id="IPR000719">
    <property type="entry name" value="Prot_kinase_dom"/>
</dbReference>
<name>A0ABR2IYP7_9EUKA</name>
<dbReference type="PANTHER" id="PTHR48014">
    <property type="entry name" value="SERINE/THREONINE-PROTEIN KINASE FRAY2"/>
    <property type="match status" value="1"/>
</dbReference>
<dbReference type="InterPro" id="IPR047173">
    <property type="entry name" value="STRAD_A/B-like"/>
</dbReference>
<comment type="caution">
    <text evidence="4">The sequence shown here is derived from an EMBL/GenBank/DDBJ whole genome shotgun (WGS) entry which is preliminary data.</text>
</comment>
<evidence type="ECO:0000256" key="1">
    <source>
        <dbReference type="ARBA" id="ARBA00008874"/>
    </source>
</evidence>
<dbReference type="Gene3D" id="3.30.200.20">
    <property type="entry name" value="Phosphorylase Kinase, domain 1"/>
    <property type="match status" value="1"/>
</dbReference>
<dbReference type="InterPro" id="IPR011009">
    <property type="entry name" value="Kinase-like_dom_sf"/>
</dbReference>
<comment type="similarity">
    <text evidence="1">Belongs to the protein kinase superfamily. STE Ser/Thr protein kinase family. STE20 subfamily.</text>
</comment>
<proteinExistence type="inferred from homology"/>
<feature type="region of interest" description="Disordered" evidence="2">
    <location>
        <begin position="359"/>
        <end position="409"/>
    </location>
</feature>
<dbReference type="Proteomes" id="UP001470230">
    <property type="component" value="Unassembled WGS sequence"/>
</dbReference>
<dbReference type="EMBL" id="JAPFFF010000014">
    <property type="protein sequence ID" value="KAK8870753.1"/>
    <property type="molecule type" value="Genomic_DNA"/>
</dbReference>
<dbReference type="PANTHER" id="PTHR48014:SF21">
    <property type="entry name" value="SERINE_THREONINE-PROTEIN KINASE FRAY2"/>
    <property type="match status" value="1"/>
</dbReference>
<evidence type="ECO:0000313" key="5">
    <source>
        <dbReference type="Proteomes" id="UP001470230"/>
    </source>
</evidence>
<gene>
    <name evidence="4" type="ORF">M9Y10_008640</name>
</gene>
<dbReference type="PROSITE" id="PS50011">
    <property type="entry name" value="PROTEIN_KINASE_DOM"/>
    <property type="match status" value="1"/>
</dbReference>
<evidence type="ECO:0000256" key="2">
    <source>
        <dbReference type="SAM" id="MobiDB-lite"/>
    </source>
</evidence>
<feature type="domain" description="Protein kinase" evidence="3">
    <location>
        <begin position="10"/>
        <end position="300"/>
    </location>
</feature>
<feature type="compositionally biased region" description="Low complexity" evidence="2">
    <location>
        <begin position="373"/>
        <end position="385"/>
    </location>
</feature>
<protein>
    <recommendedName>
        <fullName evidence="3">Protein kinase domain-containing protein</fullName>
    </recommendedName>
</protein>
<dbReference type="Pfam" id="PF00069">
    <property type="entry name" value="Pkinase"/>
    <property type="match status" value="1"/>
</dbReference>
<sequence length="422" mass="47941">MNFTVDLSQYEIIREIGRTSYSTTYAARCVNNNEVVSIKKIDLDNHPLSMNFLKGEMGFWSEMSFPNMIKYYGSAIDKNILYIFTEYANHGPLLDILKFQYPNGINDELLISSILREILIFLVSFHNSYHIHRSLETRNIFVGQNGNIQIGGFWRARSLIQDGKLQNSRNSSIESSCYTAPELIVDNSSYHQSVDIWSLGIIAYELAIGKAPYSDNENLYQIKSIIDNPPPSLPLQKVSSSPIKTSNLSKNNPKIRKSYSIDSSANFNFSSSFRNFIYMCLQKDPKKRPSASELLNHKFIIQAKGVDYIYANMVMQLPQLYLRFSLNNDDNKNQIENMRIENKAKINFNFCGLDGELEEGRNNPGVHSDDNSNDTLNSSQLDSSTPSIAKSRSHSAIHSTNSNRKSIQVMKKGRFTISIPIS</sequence>
<feature type="compositionally biased region" description="Polar residues" evidence="2">
    <location>
        <begin position="386"/>
        <end position="406"/>
    </location>
</feature>
<accession>A0ABR2IYP7</accession>
<evidence type="ECO:0000313" key="4">
    <source>
        <dbReference type="EMBL" id="KAK8870753.1"/>
    </source>
</evidence>
<dbReference type="SUPFAM" id="SSF56112">
    <property type="entry name" value="Protein kinase-like (PK-like)"/>
    <property type="match status" value="1"/>
</dbReference>